<dbReference type="AlphaFoldDB" id="A0A5B8U976"/>
<accession>A0A5B8U976</accession>
<name>A0A5B8U976_9ACTN</name>
<dbReference type="InterPro" id="IPR008927">
    <property type="entry name" value="6-PGluconate_DH-like_C_sf"/>
</dbReference>
<dbReference type="KEGG" id="bsol:FSW04_20435"/>
<feature type="domain" description="Putative oxidoreductase/dehydrogenase Rossmann-like" evidence="1">
    <location>
        <begin position="38"/>
        <end position="88"/>
    </location>
</feature>
<organism evidence="3 4">
    <name type="scientific">Baekduia soli</name>
    <dbReference type="NCBI Taxonomy" id="496014"/>
    <lineage>
        <taxon>Bacteria</taxon>
        <taxon>Bacillati</taxon>
        <taxon>Actinomycetota</taxon>
        <taxon>Thermoleophilia</taxon>
        <taxon>Solirubrobacterales</taxon>
        <taxon>Baekduiaceae</taxon>
        <taxon>Baekduia</taxon>
    </lineage>
</organism>
<dbReference type="InterPro" id="IPR018931">
    <property type="entry name" value="DUF2520"/>
</dbReference>
<dbReference type="Gene3D" id="3.40.50.720">
    <property type="entry name" value="NAD(P)-binding Rossmann-like Domain"/>
    <property type="match status" value="1"/>
</dbReference>
<keyword evidence="4" id="KW-1185">Reference proteome</keyword>
<evidence type="ECO:0000259" key="2">
    <source>
        <dbReference type="Pfam" id="PF10728"/>
    </source>
</evidence>
<feature type="domain" description="DUF2520" evidence="2">
    <location>
        <begin position="115"/>
        <end position="242"/>
    </location>
</feature>
<sequence>MRVLVLGRGRVGRSLAAALQEAGIAHDLAPGAEPPAPALTAAADVVVVAVPDQALPAVAAGLTGTPLPEGGGVVHASGALGLGVLAPAGTVVGSFHPLQPFPEVRGAEAFRGATVAIDATTPALLARLEALAVAIGARPRHVPDEQRTLYHAAAVLASGCVVALAARAQRVLEGLGWPADDALAALLPLMDGTVENLRVQGLPAALSGPLRRGDDATVARHVAALGDAGDALGRDTYITLGRTAVQLAGELGIDPTALARVTDGLDAAVAR</sequence>
<dbReference type="SUPFAM" id="SSF48179">
    <property type="entry name" value="6-phosphogluconate dehydrogenase C-terminal domain-like"/>
    <property type="match status" value="1"/>
</dbReference>
<dbReference type="InterPro" id="IPR019665">
    <property type="entry name" value="OxRdtase/DH_put_Rossmann_dom"/>
</dbReference>
<dbReference type="EMBL" id="CP042430">
    <property type="protein sequence ID" value="QEC49709.1"/>
    <property type="molecule type" value="Genomic_DNA"/>
</dbReference>
<dbReference type="PANTHER" id="PTHR40459:SF1">
    <property type="entry name" value="CONSERVED HYPOTHETICAL ALANINE AND LEUCINE RICH PROTEIN"/>
    <property type="match status" value="1"/>
</dbReference>
<evidence type="ECO:0000313" key="4">
    <source>
        <dbReference type="Proteomes" id="UP000321805"/>
    </source>
</evidence>
<dbReference type="Pfam" id="PF10727">
    <property type="entry name" value="Rossmann-like"/>
    <property type="match status" value="1"/>
</dbReference>
<evidence type="ECO:0000259" key="1">
    <source>
        <dbReference type="Pfam" id="PF10727"/>
    </source>
</evidence>
<dbReference type="PANTHER" id="PTHR40459">
    <property type="entry name" value="CONSERVED HYPOTHETICAL ALANINE AND LEUCINE RICH PROTEIN"/>
    <property type="match status" value="1"/>
</dbReference>
<protein>
    <submittedName>
        <fullName evidence="3">DUF2520 domain-containing protein</fullName>
    </submittedName>
</protein>
<evidence type="ECO:0000313" key="3">
    <source>
        <dbReference type="EMBL" id="QEC49709.1"/>
    </source>
</evidence>
<reference evidence="3 4" key="1">
    <citation type="journal article" date="2018" name="J. Microbiol.">
        <title>Baekduia soli gen. nov., sp. nov., a novel bacterium isolated from the soil of Baekdu Mountain and proposal of a novel family name, Baekduiaceae fam. nov.</title>
        <authorList>
            <person name="An D.S."/>
            <person name="Siddiqi M.Z."/>
            <person name="Kim K.H."/>
            <person name="Yu H.S."/>
            <person name="Im W.T."/>
        </authorList>
    </citation>
    <scope>NUCLEOTIDE SEQUENCE [LARGE SCALE GENOMIC DNA]</scope>
    <source>
        <strain evidence="3 4">BR7-21</strain>
    </source>
</reference>
<dbReference type="SUPFAM" id="SSF51735">
    <property type="entry name" value="NAD(P)-binding Rossmann-fold domains"/>
    <property type="match status" value="1"/>
</dbReference>
<dbReference type="InterPro" id="IPR036291">
    <property type="entry name" value="NAD(P)-bd_dom_sf"/>
</dbReference>
<dbReference type="OrthoDB" id="8650434at2"/>
<proteinExistence type="predicted"/>
<dbReference type="Proteomes" id="UP000321805">
    <property type="component" value="Chromosome"/>
</dbReference>
<gene>
    <name evidence="3" type="ORF">FSW04_20435</name>
</gene>
<dbReference type="Pfam" id="PF10728">
    <property type="entry name" value="DUF2520"/>
    <property type="match status" value="1"/>
</dbReference>
<dbReference type="Gene3D" id="1.10.1040.20">
    <property type="entry name" value="ProC-like, C-terminal domain"/>
    <property type="match status" value="1"/>
</dbReference>
<dbReference type="RefSeq" id="WP_146922074.1">
    <property type="nucleotide sequence ID" value="NZ_CP042430.1"/>
</dbReference>
<dbReference type="InterPro" id="IPR037108">
    <property type="entry name" value="TM1727-like_C_sf"/>
</dbReference>